<feature type="transmembrane region" description="Helical" evidence="2">
    <location>
        <begin position="42"/>
        <end position="57"/>
    </location>
</feature>
<keyword evidence="2" id="KW-0472">Membrane</keyword>
<feature type="transmembrane region" description="Helical" evidence="2">
    <location>
        <begin position="12"/>
        <end position="30"/>
    </location>
</feature>
<sequence length="242" mass="26489">MPGSGRRRGSMFVLQALLSFGGMIAVLWLYTTANDGLGDTGAYLSAGALLTTILLVSRNRPRDVAFSGALLALALVKQQILPAAPVSFYAAWCMLESLRRERVDDALAEMSEEEKNIRALLLHHGKSNELHLVDTWLAEYAGRETELYASLSSRYRAERHMPGSPPEAAADAITQPGSPEQGQQRSPPVTAAARRRFSGARARSDAVETARVQALLEQEKNIIARIDKLRERTQRHGLAARG</sequence>
<evidence type="ECO:0000256" key="2">
    <source>
        <dbReference type="SAM" id="Phobius"/>
    </source>
</evidence>
<keyword evidence="2" id="KW-1133">Transmembrane helix</keyword>
<evidence type="ECO:0000313" key="3">
    <source>
        <dbReference type="EMBL" id="KAG5178842.1"/>
    </source>
</evidence>
<reference evidence="3" key="1">
    <citation type="submission" date="2021-02" db="EMBL/GenBank/DDBJ databases">
        <title>First Annotated Genome of the Yellow-green Alga Tribonema minus.</title>
        <authorList>
            <person name="Mahan K.M."/>
        </authorList>
    </citation>
    <scope>NUCLEOTIDE SEQUENCE</scope>
    <source>
        <strain evidence="3">UTEX B ZZ1240</strain>
    </source>
</reference>
<dbReference type="AlphaFoldDB" id="A0A836CAZ7"/>
<evidence type="ECO:0000256" key="1">
    <source>
        <dbReference type="SAM" id="MobiDB-lite"/>
    </source>
</evidence>
<protein>
    <submittedName>
        <fullName evidence="3">Uncharacterized protein</fullName>
    </submittedName>
</protein>
<keyword evidence="2" id="KW-0812">Transmembrane</keyword>
<comment type="caution">
    <text evidence="3">The sequence shown here is derived from an EMBL/GenBank/DDBJ whole genome shotgun (WGS) entry which is preliminary data.</text>
</comment>
<keyword evidence="4" id="KW-1185">Reference proteome</keyword>
<name>A0A836CAZ7_9STRA</name>
<dbReference type="EMBL" id="JAFCMP010000512">
    <property type="protein sequence ID" value="KAG5178842.1"/>
    <property type="molecule type" value="Genomic_DNA"/>
</dbReference>
<feature type="transmembrane region" description="Helical" evidence="2">
    <location>
        <begin position="69"/>
        <end position="92"/>
    </location>
</feature>
<organism evidence="3 4">
    <name type="scientific">Tribonema minus</name>
    <dbReference type="NCBI Taxonomy" id="303371"/>
    <lineage>
        <taxon>Eukaryota</taxon>
        <taxon>Sar</taxon>
        <taxon>Stramenopiles</taxon>
        <taxon>Ochrophyta</taxon>
        <taxon>PX clade</taxon>
        <taxon>Xanthophyceae</taxon>
        <taxon>Tribonematales</taxon>
        <taxon>Tribonemataceae</taxon>
        <taxon>Tribonema</taxon>
    </lineage>
</organism>
<accession>A0A836CAZ7</accession>
<feature type="region of interest" description="Disordered" evidence="1">
    <location>
        <begin position="158"/>
        <end position="205"/>
    </location>
</feature>
<gene>
    <name evidence="3" type="ORF">JKP88DRAFT_350215</name>
</gene>
<evidence type="ECO:0000313" key="4">
    <source>
        <dbReference type="Proteomes" id="UP000664859"/>
    </source>
</evidence>
<proteinExistence type="predicted"/>
<feature type="compositionally biased region" description="Polar residues" evidence="1">
    <location>
        <begin position="175"/>
        <end position="187"/>
    </location>
</feature>
<dbReference type="Proteomes" id="UP000664859">
    <property type="component" value="Unassembled WGS sequence"/>
</dbReference>